<comment type="caution">
    <text evidence="2">The sequence shown here is derived from an EMBL/GenBank/DDBJ whole genome shotgun (WGS) entry which is preliminary data.</text>
</comment>
<evidence type="ECO:0000256" key="1">
    <source>
        <dbReference type="SAM" id="SignalP"/>
    </source>
</evidence>
<dbReference type="OrthoDB" id="264282at2"/>
<organism evidence="2 3">
    <name type="scientific">Blastopirellula marina</name>
    <dbReference type="NCBI Taxonomy" id="124"/>
    <lineage>
        <taxon>Bacteria</taxon>
        <taxon>Pseudomonadati</taxon>
        <taxon>Planctomycetota</taxon>
        <taxon>Planctomycetia</taxon>
        <taxon>Pirellulales</taxon>
        <taxon>Pirellulaceae</taxon>
        <taxon>Blastopirellula</taxon>
    </lineage>
</organism>
<sequence>MRARLTISLLAIVAAFVCCAGLQAQIAVANNKFLLTDNQFNSWLMNGSGRNEAPEKFLESQLNLKIDSITTVIELTEEQQERLQLAGSGDIARYIRDVEVLRHELVGQSYDQNKIMEPYQKIQPLALRRQNGLFEEDSLLSKVMHTALSTEEYEKYEGHLAERWNRRYQATVKTQIATLQTSIPMTADQREALGKLLDIPPKRSQARQSYLQMYVFYQLSQISEEDLKKVFDEAQVEALTRFGSQYARLEATLKNQGILP</sequence>
<dbReference type="RefSeq" id="WP_105357785.1">
    <property type="nucleotide sequence ID" value="NZ_PUIB01000023.1"/>
</dbReference>
<dbReference type="AlphaFoldDB" id="A0A2S8FA72"/>
<name>A0A2S8FA72_9BACT</name>
<proteinExistence type="predicted"/>
<accession>A0A2S8FA72</accession>
<feature type="chain" id="PRO_5015740710" description="Peptidylprolyl isomerase" evidence="1">
    <location>
        <begin position="21"/>
        <end position="260"/>
    </location>
</feature>
<protein>
    <recommendedName>
        <fullName evidence="4">Peptidylprolyl isomerase</fullName>
    </recommendedName>
</protein>
<reference evidence="2 3" key="1">
    <citation type="submission" date="2018-02" db="EMBL/GenBank/DDBJ databases">
        <title>Comparative genomes isolates from brazilian mangrove.</title>
        <authorList>
            <person name="Araujo J.E."/>
            <person name="Taketani R.G."/>
            <person name="Silva M.C.P."/>
            <person name="Loureco M.V."/>
            <person name="Andreote F.D."/>
        </authorList>
    </citation>
    <scope>NUCLEOTIDE SEQUENCE [LARGE SCALE GENOMIC DNA]</scope>
    <source>
        <strain evidence="2 3">NAP PRIS-MGV</strain>
    </source>
</reference>
<gene>
    <name evidence="2" type="ORF">C5Y98_22960</name>
</gene>
<keyword evidence="1" id="KW-0732">Signal</keyword>
<feature type="signal peptide" evidence="1">
    <location>
        <begin position="1"/>
        <end position="20"/>
    </location>
</feature>
<evidence type="ECO:0000313" key="2">
    <source>
        <dbReference type="EMBL" id="PQO29068.1"/>
    </source>
</evidence>
<dbReference type="Proteomes" id="UP000239388">
    <property type="component" value="Unassembled WGS sequence"/>
</dbReference>
<dbReference type="EMBL" id="PUIB01000023">
    <property type="protein sequence ID" value="PQO29068.1"/>
    <property type="molecule type" value="Genomic_DNA"/>
</dbReference>
<evidence type="ECO:0000313" key="3">
    <source>
        <dbReference type="Proteomes" id="UP000239388"/>
    </source>
</evidence>
<evidence type="ECO:0008006" key="4">
    <source>
        <dbReference type="Google" id="ProtNLM"/>
    </source>
</evidence>